<feature type="transmembrane region" description="Helical" evidence="7">
    <location>
        <begin position="134"/>
        <end position="154"/>
    </location>
</feature>
<dbReference type="EMBL" id="UGQT01000001">
    <property type="protein sequence ID" value="STZ60835.1"/>
    <property type="molecule type" value="Genomic_DNA"/>
</dbReference>
<feature type="transmembrane region" description="Helical" evidence="7">
    <location>
        <begin position="402"/>
        <end position="421"/>
    </location>
</feature>
<evidence type="ECO:0000313" key="10">
    <source>
        <dbReference type="Proteomes" id="UP000254978"/>
    </source>
</evidence>
<dbReference type="Proteomes" id="UP000254978">
    <property type="component" value="Unassembled WGS sequence"/>
</dbReference>
<feature type="transmembrane region" description="Helical" evidence="7">
    <location>
        <begin position="374"/>
        <end position="396"/>
    </location>
</feature>
<evidence type="ECO:0000256" key="3">
    <source>
        <dbReference type="ARBA" id="ARBA00022475"/>
    </source>
</evidence>
<dbReference type="Gene3D" id="3.10.20.90">
    <property type="entry name" value="Phosphatidylinositol 3-kinase Catalytic Subunit, Chain A, domain 1"/>
    <property type="match status" value="1"/>
</dbReference>
<dbReference type="GO" id="GO:0005886">
    <property type="term" value="C:plasma membrane"/>
    <property type="evidence" value="ECO:0007669"/>
    <property type="project" value="UniProtKB-SubCell"/>
</dbReference>
<keyword evidence="3" id="KW-1003">Cell membrane</keyword>
<accession>A0A378TM34</accession>
<dbReference type="AlphaFoldDB" id="A0A378TM34"/>
<reference evidence="9 10" key="1">
    <citation type="submission" date="2018-06" db="EMBL/GenBank/DDBJ databases">
        <authorList>
            <consortium name="Pathogen Informatics"/>
            <person name="Doyle S."/>
        </authorList>
    </citation>
    <scope>NUCLEOTIDE SEQUENCE [LARGE SCALE GENOMIC DNA]</scope>
    <source>
        <strain evidence="9 10">NCTC10821</strain>
    </source>
</reference>
<evidence type="ECO:0000256" key="2">
    <source>
        <dbReference type="ARBA" id="ARBA00006162"/>
    </source>
</evidence>
<dbReference type="NCBIfam" id="TIGR03920">
    <property type="entry name" value="T7SS_EccD"/>
    <property type="match status" value="1"/>
</dbReference>
<evidence type="ECO:0000256" key="5">
    <source>
        <dbReference type="ARBA" id="ARBA00022989"/>
    </source>
</evidence>
<dbReference type="InterPro" id="IPR006707">
    <property type="entry name" value="T7SS_EccD"/>
</dbReference>
<dbReference type="OrthoDB" id="4641759at2"/>
<comment type="similarity">
    <text evidence="2">Belongs to the EccD/Snm4 family.</text>
</comment>
<name>A0A378TM34_9MYCO</name>
<evidence type="ECO:0000259" key="8">
    <source>
        <dbReference type="Pfam" id="PF19053"/>
    </source>
</evidence>
<sequence length="463" mass="46594">MTDIALPTYDLGFSSTGTVSPLAELVRVAVTGQDRQIDLSLPLDVPVALLLPEIVRMFSDANEPEDRPRDVVWVLIRAGAPLEPGDTLRDAGVARDDVMNLQGRRTHTAPTLYDDVVDAAARLNHSGHPGWNPAAARVLAYVGIGLVTAAWIHLVVTDASSPRRVALIGLTAFVAGVLLVVATILARSGGAAQDGAALGWAAIPVAAAGCWAGVSPHGSWALTAAALALLLLSVAAYHLVGSGLAGFTALAVFFTCGAIAFAVHAAGVDGFGAAAGLAAGATIATAAVPRLTARREFSTSAPADAEPAAADDFARRAVRARSLRAGLYAGLAAGTCVAATAATWLAPAPAWSTWAFGVVCAAALGLPRPTAPAGLVRAMAGPPAVVLFIAVAVHAVGGDQPISLLGAATLPGVATVLAAVGTRAAAPRRGRGALLPAVSYLAWALVVPTALWAVGAQAGWSLT</sequence>
<keyword evidence="4 7" id="KW-0812">Transmembrane</keyword>
<evidence type="ECO:0000256" key="1">
    <source>
        <dbReference type="ARBA" id="ARBA00004651"/>
    </source>
</evidence>
<feature type="transmembrane region" description="Helical" evidence="7">
    <location>
        <begin position="166"/>
        <end position="185"/>
    </location>
</feature>
<evidence type="ECO:0000313" key="9">
    <source>
        <dbReference type="EMBL" id="STZ60835.1"/>
    </source>
</evidence>
<keyword evidence="10" id="KW-1185">Reference proteome</keyword>
<evidence type="ECO:0000256" key="4">
    <source>
        <dbReference type="ARBA" id="ARBA00022692"/>
    </source>
</evidence>
<protein>
    <submittedName>
        <fullName evidence="9">Type VII secretion integral membrane protein EccD</fullName>
    </submittedName>
</protein>
<feature type="transmembrane region" description="Helical" evidence="7">
    <location>
        <begin position="433"/>
        <end position="454"/>
    </location>
</feature>
<dbReference type="RefSeq" id="WP_115279904.1">
    <property type="nucleotide sequence ID" value="NZ_AP022600.1"/>
</dbReference>
<feature type="transmembrane region" description="Helical" evidence="7">
    <location>
        <begin position="325"/>
        <end position="345"/>
    </location>
</feature>
<dbReference type="InterPro" id="IPR044049">
    <property type="entry name" value="EccD_transm"/>
</dbReference>
<feature type="domain" description="EccD-like transmembrane" evidence="8">
    <location>
        <begin position="137"/>
        <end position="455"/>
    </location>
</feature>
<feature type="transmembrane region" description="Helical" evidence="7">
    <location>
        <begin position="351"/>
        <end position="367"/>
    </location>
</feature>
<dbReference type="Pfam" id="PF19053">
    <property type="entry name" value="EccD"/>
    <property type="match status" value="1"/>
</dbReference>
<gene>
    <name evidence="9" type="ORF">NCTC10821_04379</name>
</gene>
<dbReference type="Pfam" id="PF08817">
    <property type="entry name" value="YukD"/>
    <property type="match status" value="1"/>
</dbReference>
<evidence type="ECO:0000256" key="7">
    <source>
        <dbReference type="SAM" id="Phobius"/>
    </source>
</evidence>
<dbReference type="InterPro" id="IPR024962">
    <property type="entry name" value="YukD-like"/>
</dbReference>
<feature type="transmembrane region" description="Helical" evidence="7">
    <location>
        <begin position="271"/>
        <end position="288"/>
    </location>
</feature>
<feature type="transmembrane region" description="Helical" evidence="7">
    <location>
        <begin position="247"/>
        <end position="265"/>
    </location>
</feature>
<proteinExistence type="inferred from homology"/>
<evidence type="ECO:0000256" key="6">
    <source>
        <dbReference type="ARBA" id="ARBA00023136"/>
    </source>
</evidence>
<keyword evidence="5 7" id="KW-1133">Transmembrane helix</keyword>
<keyword evidence="6 7" id="KW-0472">Membrane</keyword>
<feature type="transmembrane region" description="Helical" evidence="7">
    <location>
        <begin position="220"/>
        <end position="240"/>
    </location>
</feature>
<comment type="subcellular location">
    <subcellularLocation>
        <location evidence="1">Cell membrane</location>
        <topology evidence="1">Multi-pass membrane protein</topology>
    </subcellularLocation>
</comment>
<feature type="transmembrane region" description="Helical" evidence="7">
    <location>
        <begin position="197"/>
        <end position="214"/>
    </location>
</feature>
<organism evidence="9 10">
    <name type="scientific">Mycolicibacterium tokaiense</name>
    <dbReference type="NCBI Taxonomy" id="39695"/>
    <lineage>
        <taxon>Bacteria</taxon>
        <taxon>Bacillati</taxon>
        <taxon>Actinomycetota</taxon>
        <taxon>Actinomycetes</taxon>
        <taxon>Mycobacteriales</taxon>
        <taxon>Mycobacteriaceae</taxon>
        <taxon>Mycolicibacterium</taxon>
    </lineage>
</organism>